<reference evidence="4" key="1">
    <citation type="submission" date="2017-02" db="UniProtKB">
        <authorList>
            <consortium name="WormBaseParasite"/>
        </authorList>
    </citation>
    <scope>IDENTIFICATION</scope>
</reference>
<evidence type="ECO:0000256" key="1">
    <source>
        <dbReference type="SAM" id="Coils"/>
    </source>
</evidence>
<dbReference type="WBParaSite" id="SPAL_0001026800.1">
    <property type="protein sequence ID" value="SPAL_0001026800.1"/>
    <property type="gene ID" value="SPAL_0001026800"/>
</dbReference>
<feature type="region of interest" description="Disordered" evidence="2">
    <location>
        <begin position="1"/>
        <end position="38"/>
    </location>
</feature>
<evidence type="ECO:0000313" key="3">
    <source>
        <dbReference type="Proteomes" id="UP000046392"/>
    </source>
</evidence>
<dbReference type="AlphaFoldDB" id="A0A0N5BWS8"/>
<evidence type="ECO:0000313" key="4">
    <source>
        <dbReference type="WBParaSite" id="SPAL_0001026800.1"/>
    </source>
</evidence>
<name>A0A0N5BWS8_STREA</name>
<protein>
    <submittedName>
        <fullName evidence="4">Uncharacterized protein</fullName>
    </submittedName>
</protein>
<organism evidence="3 4">
    <name type="scientific">Strongyloides papillosus</name>
    <name type="common">Intestinal threadworm</name>
    <dbReference type="NCBI Taxonomy" id="174720"/>
    <lineage>
        <taxon>Eukaryota</taxon>
        <taxon>Metazoa</taxon>
        <taxon>Ecdysozoa</taxon>
        <taxon>Nematoda</taxon>
        <taxon>Chromadorea</taxon>
        <taxon>Rhabditida</taxon>
        <taxon>Tylenchina</taxon>
        <taxon>Panagrolaimomorpha</taxon>
        <taxon>Strongyloidoidea</taxon>
        <taxon>Strongyloididae</taxon>
        <taxon>Strongyloides</taxon>
    </lineage>
</organism>
<evidence type="ECO:0000256" key="2">
    <source>
        <dbReference type="SAM" id="MobiDB-lite"/>
    </source>
</evidence>
<sequence>MSSTSKPIEKSDSKKNKTTGFFANENDLITQQNSKQIDKHQNMGYSKNMETGNEKCRKEQSKVAKELKKGKIKELKREEKKYKQKTYEISNDLITQLKKRMEMKKVSKVGAKEHGNIFQTNFPGNEYDCKSESMSRELISHDKNKLNNKNIERRKSVNVETCIEIDFLAIPSLQKNRTFSNQTFNEKKTLSKSGNEKFHRYALYDCKEEYEKHKKPYMSPNNKNNNWQIYDDYGNPWWAKFKVGPVSKLLVPQKNDEDITDDKLVINTQAILQVKEKRLIYSEPQEEDGFNDVYGPIRDLALFNDTQYGKTKIWWISLRNVIHMNLLVSKRKKLLTKESFSKVKKMESFNEKDPITIVRYIKGLPKKQQITQQIYQQVPVRI</sequence>
<keyword evidence="1" id="KW-0175">Coiled coil</keyword>
<keyword evidence="3" id="KW-1185">Reference proteome</keyword>
<dbReference type="Proteomes" id="UP000046392">
    <property type="component" value="Unplaced"/>
</dbReference>
<feature type="coiled-coil region" evidence="1">
    <location>
        <begin position="58"/>
        <end position="85"/>
    </location>
</feature>
<accession>A0A0N5BWS8</accession>
<proteinExistence type="predicted"/>